<feature type="transmembrane region" description="Helical" evidence="1">
    <location>
        <begin position="271"/>
        <end position="288"/>
    </location>
</feature>
<evidence type="ECO:0000256" key="1">
    <source>
        <dbReference type="SAM" id="Phobius"/>
    </source>
</evidence>
<gene>
    <name evidence="2" type="ORF">ASN18_1773</name>
</gene>
<feature type="transmembrane region" description="Helical" evidence="1">
    <location>
        <begin position="102"/>
        <end position="121"/>
    </location>
</feature>
<protein>
    <recommendedName>
        <fullName evidence="4">Transmembrane protein</fullName>
    </recommendedName>
</protein>
<accession>A0ABR5SF40</accession>
<feature type="transmembrane region" description="Helical" evidence="1">
    <location>
        <begin position="47"/>
        <end position="65"/>
    </location>
</feature>
<feature type="transmembrane region" description="Helical" evidence="1">
    <location>
        <begin position="7"/>
        <end position="27"/>
    </location>
</feature>
<organism evidence="2 3">
    <name type="scientific">Candidatus Magnetominusculus xianensis</name>
    <dbReference type="NCBI Taxonomy" id="1748249"/>
    <lineage>
        <taxon>Bacteria</taxon>
        <taxon>Pseudomonadati</taxon>
        <taxon>Nitrospirota</taxon>
        <taxon>Nitrospiria</taxon>
        <taxon>Nitrospirales</taxon>
        <taxon>Nitrospiraceae</taxon>
        <taxon>Candidatus Magnetominusculus</taxon>
    </lineage>
</organism>
<feature type="transmembrane region" description="Helical" evidence="1">
    <location>
        <begin position="199"/>
        <end position="225"/>
    </location>
</feature>
<feature type="transmembrane region" description="Helical" evidence="1">
    <location>
        <begin position="245"/>
        <end position="262"/>
    </location>
</feature>
<sequence>MKKLNNYTAITITIAAVLSIPILFAPLSGSLDDSWKFAIHKARLTGLIFGTDVVFTFGPLGYLTYPLYIDRGLWLHTLLYTMLTQLLFWGAIYWFLKRYRAGLLSTIYTAAAVVVFMQGVIEAYGRAGEVYNYFYLFLLSYGYVLKKEKNIPLLAVIALVSSMFFYIKFSFGLSVCCMFMTFTALLAMERRYKEAASGAVMFLMFTVISGAVMTGSLGALGAFFYNSWSIADGYVDAMAVDGPAWKLYAAIFAWLVYGVFLLRSRKNYSDMRYLVLALGALFINYKHSAGNGSIFEWDFFVTWGLVFTLYYVKKADDGNRIRYAALAVSLVLVVLPVVEFKNKAAPVKQILNSRVNQLKIAGELIKNTNPSMPYELNRQALSEYYVLSPMTLDLLKGHTVDIYTVDAALAWYYGLRWRPRPVFQSYSAYTAYLDSLNERSLSSAPEFILYAQKEFDGKSAILFEPATYRRILTDYRAVVKDGIFWVLQRRGVIEPAAQEGVGAVSVPLGGKIPFNLDGRYHTFARVYVTYNIKGKIIRLLYRAPSIYIEFHRAGHPVRRYKFCFNAVNGINLDPFIDSAGAAAAGEFAITTPYPGFFDKSVTVEFFRQLKR</sequence>
<keyword evidence="3" id="KW-1185">Reference proteome</keyword>
<feature type="transmembrane region" description="Helical" evidence="1">
    <location>
        <begin position="294"/>
        <end position="312"/>
    </location>
</feature>
<name>A0ABR5SF40_9BACT</name>
<keyword evidence="1" id="KW-0812">Transmembrane</keyword>
<evidence type="ECO:0000313" key="2">
    <source>
        <dbReference type="EMBL" id="KWT85316.1"/>
    </source>
</evidence>
<dbReference type="EMBL" id="LNQR01000063">
    <property type="protein sequence ID" value="KWT85316.1"/>
    <property type="molecule type" value="Genomic_DNA"/>
</dbReference>
<proteinExistence type="predicted"/>
<feature type="transmembrane region" description="Helical" evidence="1">
    <location>
        <begin position="130"/>
        <end position="145"/>
    </location>
</feature>
<keyword evidence="1" id="KW-0472">Membrane</keyword>
<feature type="transmembrane region" description="Helical" evidence="1">
    <location>
        <begin position="321"/>
        <end position="338"/>
    </location>
</feature>
<dbReference type="Proteomes" id="UP000060487">
    <property type="component" value="Unassembled WGS sequence"/>
</dbReference>
<dbReference type="RefSeq" id="WP_085052389.1">
    <property type="nucleotide sequence ID" value="NZ_LNQR01000063.1"/>
</dbReference>
<comment type="caution">
    <text evidence="2">The sequence shown here is derived from an EMBL/GenBank/DDBJ whole genome shotgun (WGS) entry which is preliminary data.</text>
</comment>
<feature type="transmembrane region" description="Helical" evidence="1">
    <location>
        <begin position="165"/>
        <end position="187"/>
    </location>
</feature>
<keyword evidence="1" id="KW-1133">Transmembrane helix</keyword>
<evidence type="ECO:0000313" key="3">
    <source>
        <dbReference type="Proteomes" id="UP000060487"/>
    </source>
</evidence>
<feature type="transmembrane region" description="Helical" evidence="1">
    <location>
        <begin position="77"/>
        <end position="96"/>
    </location>
</feature>
<reference evidence="2 3" key="1">
    <citation type="submission" date="2015-11" db="EMBL/GenBank/DDBJ databases">
        <authorList>
            <person name="Lin W."/>
        </authorList>
    </citation>
    <scope>NUCLEOTIDE SEQUENCE [LARGE SCALE GENOMIC DNA]</scope>
    <source>
        <strain evidence="2 3">HCH-1</strain>
    </source>
</reference>
<evidence type="ECO:0008006" key="4">
    <source>
        <dbReference type="Google" id="ProtNLM"/>
    </source>
</evidence>